<dbReference type="EMBL" id="AGNK02001059">
    <property type="status" value="NOT_ANNOTATED_CDS"/>
    <property type="molecule type" value="Genomic_DNA"/>
</dbReference>
<protein>
    <submittedName>
        <fullName evidence="1">Uncharacterized protein</fullName>
    </submittedName>
</protein>
<dbReference type="Gramene" id="KQL24376">
    <property type="protein sequence ID" value="KQL24376"/>
    <property type="gene ID" value="SETIT_033772mg"/>
</dbReference>
<evidence type="ECO:0000313" key="1">
    <source>
        <dbReference type="EnsemblPlants" id="KQL24376"/>
    </source>
</evidence>
<dbReference type="InParanoid" id="K4A4G8"/>
<organism evidence="1 2">
    <name type="scientific">Setaria italica</name>
    <name type="common">Foxtail millet</name>
    <name type="synonym">Panicum italicum</name>
    <dbReference type="NCBI Taxonomy" id="4555"/>
    <lineage>
        <taxon>Eukaryota</taxon>
        <taxon>Viridiplantae</taxon>
        <taxon>Streptophyta</taxon>
        <taxon>Embryophyta</taxon>
        <taxon>Tracheophyta</taxon>
        <taxon>Spermatophyta</taxon>
        <taxon>Magnoliopsida</taxon>
        <taxon>Liliopsida</taxon>
        <taxon>Poales</taxon>
        <taxon>Poaceae</taxon>
        <taxon>PACMAD clade</taxon>
        <taxon>Panicoideae</taxon>
        <taxon>Panicodae</taxon>
        <taxon>Paniceae</taxon>
        <taxon>Cenchrinae</taxon>
        <taxon>Setaria</taxon>
    </lineage>
</organism>
<reference evidence="2" key="1">
    <citation type="journal article" date="2012" name="Nat. Biotechnol.">
        <title>Reference genome sequence of the model plant Setaria.</title>
        <authorList>
            <person name="Bennetzen J.L."/>
            <person name="Schmutz J."/>
            <person name="Wang H."/>
            <person name="Percifield R."/>
            <person name="Hawkins J."/>
            <person name="Pontaroli A.C."/>
            <person name="Estep M."/>
            <person name="Feng L."/>
            <person name="Vaughn J.N."/>
            <person name="Grimwood J."/>
            <person name="Jenkins J."/>
            <person name="Barry K."/>
            <person name="Lindquist E."/>
            <person name="Hellsten U."/>
            <person name="Deshpande S."/>
            <person name="Wang X."/>
            <person name="Wu X."/>
            <person name="Mitros T."/>
            <person name="Triplett J."/>
            <person name="Yang X."/>
            <person name="Ye C.Y."/>
            <person name="Mauro-Herrera M."/>
            <person name="Wang L."/>
            <person name="Li P."/>
            <person name="Sharma M."/>
            <person name="Sharma R."/>
            <person name="Ronald P.C."/>
            <person name="Panaud O."/>
            <person name="Kellogg E.A."/>
            <person name="Brutnell T.P."/>
            <person name="Doust A.N."/>
            <person name="Tuskan G.A."/>
            <person name="Rokhsar D."/>
            <person name="Devos K.M."/>
        </authorList>
    </citation>
    <scope>NUCLEOTIDE SEQUENCE [LARGE SCALE GENOMIC DNA]</scope>
    <source>
        <strain evidence="2">cv. Yugu1</strain>
    </source>
</reference>
<dbReference type="HOGENOM" id="CLU_3243080_0_0_1"/>
<dbReference type="EnsemblPlants" id="KQL24376">
    <property type="protein sequence ID" value="KQL24376"/>
    <property type="gene ID" value="SETIT_033772mg"/>
</dbReference>
<keyword evidence="2" id="KW-1185">Reference proteome</keyword>
<name>K4A4G8_SETIT</name>
<reference evidence="1" key="2">
    <citation type="submission" date="2018-08" db="UniProtKB">
        <authorList>
            <consortium name="EnsemblPlants"/>
        </authorList>
    </citation>
    <scope>IDENTIFICATION</scope>
    <source>
        <strain evidence="1">Yugu1</strain>
    </source>
</reference>
<dbReference type="AlphaFoldDB" id="K4A4G8"/>
<sequence>MTESCYPLKHIKFMENLQHNDPLSFCCLSWAVGFQPCSSHCIL</sequence>
<accession>K4A4G8</accession>
<evidence type="ECO:0000313" key="2">
    <source>
        <dbReference type="Proteomes" id="UP000004995"/>
    </source>
</evidence>
<proteinExistence type="predicted"/>
<dbReference type="Proteomes" id="UP000004995">
    <property type="component" value="Unassembled WGS sequence"/>
</dbReference>